<name>A0A0L8V274_9BACT</name>
<dbReference type="SUPFAM" id="SSF56349">
    <property type="entry name" value="DNA breaking-rejoining enzymes"/>
    <property type="match status" value="1"/>
</dbReference>
<dbReference type="GO" id="GO:0003677">
    <property type="term" value="F:DNA binding"/>
    <property type="evidence" value="ECO:0007669"/>
    <property type="project" value="InterPro"/>
</dbReference>
<reference evidence="2" key="1">
    <citation type="submission" date="2015-07" db="EMBL/GenBank/DDBJ databases">
        <title>Genome sequencing of Sunxiuqinia dokdonensis strain SK.</title>
        <authorList>
            <person name="Ahn S."/>
            <person name="Kim B.-C."/>
        </authorList>
    </citation>
    <scope>NUCLEOTIDE SEQUENCE [LARGE SCALE GENOMIC DNA]</scope>
    <source>
        <strain evidence="2">SK</strain>
    </source>
</reference>
<evidence type="ECO:0000313" key="2">
    <source>
        <dbReference type="Proteomes" id="UP000036958"/>
    </source>
</evidence>
<sequence>MLGHTSLQTTQIYARIVDTRMSDDISILKSKLETKEIPIKKVNHLR</sequence>
<comment type="caution">
    <text evidence="1">The sequence shown here is derived from an EMBL/GenBank/DDBJ whole genome shotgun (WGS) entry which is preliminary data.</text>
</comment>
<organism evidence="1 2">
    <name type="scientific">Sunxiuqinia dokdonensis</name>
    <dbReference type="NCBI Taxonomy" id="1409788"/>
    <lineage>
        <taxon>Bacteria</taxon>
        <taxon>Pseudomonadati</taxon>
        <taxon>Bacteroidota</taxon>
        <taxon>Bacteroidia</taxon>
        <taxon>Marinilabiliales</taxon>
        <taxon>Prolixibacteraceae</taxon>
        <taxon>Sunxiuqinia</taxon>
    </lineage>
</organism>
<gene>
    <name evidence="1" type="ORF">NC99_45810</name>
</gene>
<evidence type="ECO:0000313" key="1">
    <source>
        <dbReference type="EMBL" id="KOH42600.1"/>
    </source>
</evidence>
<evidence type="ECO:0008006" key="3">
    <source>
        <dbReference type="Google" id="ProtNLM"/>
    </source>
</evidence>
<accession>A0A0L8V274</accession>
<protein>
    <recommendedName>
        <fullName evidence="3">Integrase</fullName>
    </recommendedName>
</protein>
<dbReference type="EMBL" id="LGIA01000221">
    <property type="protein sequence ID" value="KOH42600.1"/>
    <property type="molecule type" value="Genomic_DNA"/>
</dbReference>
<proteinExistence type="predicted"/>
<dbReference type="Proteomes" id="UP000036958">
    <property type="component" value="Unassembled WGS sequence"/>
</dbReference>
<keyword evidence="2" id="KW-1185">Reference proteome</keyword>
<dbReference type="InterPro" id="IPR011010">
    <property type="entry name" value="DNA_brk_join_enz"/>
</dbReference>
<dbReference type="AlphaFoldDB" id="A0A0L8V274"/>